<organism evidence="1">
    <name type="scientific">Rhizophora mucronata</name>
    <name type="common">Asiatic mangrove</name>
    <dbReference type="NCBI Taxonomy" id="61149"/>
    <lineage>
        <taxon>Eukaryota</taxon>
        <taxon>Viridiplantae</taxon>
        <taxon>Streptophyta</taxon>
        <taxon>Embryophyta</taxon>
        <taxon>Tracheophyta</taxon>
        <taxon>Spermatophyta</taxon>
        <taxon>Magnoliopsida</taxon>
        <taxon>eudicotyledons</taxon>
        <taxon>Gunneridae</taxon>
        <taxon>Pentapetalae</taxon>
        <taxon>rosids</taxon>
        <taxon>fabids</taxon>
        <taxon>Malpighiales</taxon>
        <taxon>Rhizophoraceae</taxon>
        <taxon>Rhizophora</taxon>
    </lineage>
</organism>
<dbReference type="AlphaFoldDB" id="A0A2P2L019"/>
<dbReference type="EMBL" id="GGEC01030802">
    <property type="protein sequence ID" value="MBX11286.1"/>
    <property type="molecule type" value="Transcribed_RNA"/>
</dbReference>
<reference evidence="1" key="1">
    <citation type="submission" date="2018-02" db="EMBL/GenBank/DDBJ databases">
        <title>Rhizophora mucronata_Transcriptome.</title>
        <authorList>
            <person name="Meera S.P."/>
            <person name="Sreeshan A."/>
            <person name="Augustine A."/>
        </authorList>
    </citation>
    <scope>NUCLEOTIDE SEQUENCE</scope>
    <source>
        <tissue evidence="1">Leaf</tissue>
    </source>
</reference>
<proteinExistence type="predicted"/>
<dbReference type="PROSITE" id="PS51257">
    <property type="entry name" value="PROKAR_LIPOPROTEIN"/>
    <property type="match status" value="1"/>
</dbReference>
<sequence>MRPHKKPYIKNTTSYLCSQALLSCKLQFLHVLYYIKIRVKLGVTIKLLYCDMKFIDLNSENRLHENNGKVAYI</sequence>
<name>A0A2P2L019_RHIMU</name>
<evidence type="ECO:0000313" key="1">
    <source>
        <dbReference type="EMBL" id="MBX11286.1"/>
    </source>
</evidence>
<accession>A0A2P2L019</accession>
<protein>
    <submittedName>
        <fullName evidence="1">Uncharacterized protein</fullName>
    </submittedName>
</protein>